<comment type="caution">
    <text evidence="2">The sequence shown here is derived from an EMBL/GenBank/DDBJ whole genome shotgun (WGS) entry which is preliminary data.</text>
</comment>
<feature type="region of interest" description="Disordered" evidence="1">
    <location>
        <begin position="1"/>
        <end position="43"/>
    </location>
</feature>
<feature type="compositionally biased region" description="Low complexity" evidence="1">
    <location>
        <begin position="1"/>
        <end position="21"/>
    </location>
</feature>
<dbReference type="EMBL" id="LAQI01000033">
    <property type="protein sequence ID" value="KKY26055.1"/>
    <property type="molecule type" value="Genomic_DNA"/>
</dbReference>
<name>A0A0G2HBW1_9PEZI</name>
<accession>A0A0G2HBW1</accession>
<organism evidence="2 3">
    <name type="scientific">Diplodia seriata</name>
    <dbReference type="NCBI Taxonomy" id="420778"/>
    <lineage>
        <taxon>Eukaryota</taxon>
        <taxon>Fungi</taxon>
        <taxon>Dikarya</taxon>
        <taxon>Ascomycota</taxon>
        <taxon>Pezizomycotina</taxon>
        <taxon>Dothideomycetes</taxon>
        <taxon>Dothideomycetes incertae sedis</taxon>
        <taxon>Botryosphaeriales</taxon>
        <taxon>Botryosphaeriaceae</taxon>
        <taxon>Diplodia</taxon>
    </lineage>
</organism>
<reference evidence="2 3" key="2">
    <citation type="submission" date="2015-05" db="EMBL/GenBank/DDBJ databases">
        <title>Distinctive expansion of gene families associated with plant cell wall degradation and secondary metabolism in the genomes of grapevine trunk pathogens.</title>
        <authorList>
            <person name="Lawrence D.P."/>
            <person name="Travadon R."/>
            <person name="Rolshausen P.E."/>
            <person name="Baumgartner K."/>
        </authorList>
    </citation>
    <scope>NUCLEOTIDE SEQUENCE [LARGE SCALE GENOMIC DNA]</scope>
    <source>
        <strain evidence="2">DS831</strain>
    </source>
</reference>
<dbReference type="Proteomes" id="UP000034182">
    <property type="component" value="Unassembled WGS sequence"/>
</dbReference>
<dbReference type="InterPro" id="IPR034444">
    <property type="entry name" value="Nuo17.8"/>
</dbReference>
<proteinExistence type="predicted"/>
<dbReference type="PANTHER" id="PTHR42100">
    <property type="entry name" value="OXIDOREDUCTASE 178 KDA SUBUNIT, PUTATIVE (AFU_ORTHOLOGUE AFUA_8G04320)-RELATED"/>
    <property type="match status" value="1"/>
</dbReference>
<gene>
    <name evidence="2" type="ORF">UCDDS831_g01565</name>
</gene>
<dbReference type="PANTHER" id="PTHR42100:SF1">
    <property type="entry name" value="OXIDOREDUCTASE 178 KDA SUBUNIT, PUTATIVE (AFU_ORTHOLOGUE AFUA_8G04320)-RELATED"/>
    <property type="match status" value="1"/>
</dbReference>
<evidence type="ECO:0000313" key="3">
    <source>
        <dbReference type="Proteomes" id="UP000034182"/>
    </source>
</evidence>
<feature type="compositionally biased region" description="Basic and acidic residues" evidence="1">
    <location>
        <begin position="163"/>
        <end position="172"/>
    </location>
</feature>
<sequence>MFAVRRNAARAARASRASVARQSRRPASHDTHHHAADAHHGPKEEHFSTGFYVAISAIPAGFLLYQWTGTPSNPVDGRKPYFTRMVDAYADYRAVWAERNKLHTDAIEQAAFDRHLFLNSTPRRHVDLTFPEAFNTGSPYNVPAGSQADLTKVIEHYEKANYEENAKKREALQKGTLKAEQAPTKLGGGRAPTAVPPSPA</sequence>
<keyword evidence="2" id="KW-0830">Ubiquinone</keyword>
<evidence type="ECO:0000256" key="1">
    <source>
        <dbReference type="SAM" id="MobiDB-lite"/>
    </source>
</evidence>
<evidence type="ECO:0000313" key="2">
    <source>
        <dbReference type="EMBL" id="KKY26055.1"/>
    </source>
</evidence>
<reference evidence="2 3" key="1">
    <citation type="submission" date="2015-03" db="EMBL/GenBank/DDBJ databases">
        <authorList>
            <person name="Morales-Cruz A."/>
            <person name="Amrine K.C."/>
            <person name="Cantu D."/>
        </authorList>
    </citation>
    <scope>NUCLEOTIDE SEQUENCE [LARGE SCALE GENOMIC DNA]</scope>
    <source>
        <strain evidence="2">DS831</strain>
    </source>
</reference>
<protein>
    <submittedName>
        <fullName evidence="2">Putative nadh-ubiquinone oxidoreductase kDa subunit</fullName>
    </submittedName>
</protein>
<feature type="region of interest" description="Disordered" evidence="1">
    <location>
        <begin position="163"/>
        <end position="200"/>
    </location>
</feature>
<dbReference type="GO" id="GO:0005739">
    <property type="term" value="C:mitochondrion"/>
    <property type="evidence" value="ECO:0007669"/>
    <property type="project" value="InterPro"/>
</dbReference>
<feature type="compositionally biased region" description="Basic and acidic residues" evidence="1">
    <location>
        <begin position="27"/>
        <end position="43"/>
    </location>
</feature>
<dbReference type="AlphaFoldDB" id="A0A0G2HBW1"/>